<comment type="caution">
    <text evidence="9">The sequence shown here is derived from an EMBL/GenBank/DDBJ whole genome shotgun (WGS) entry which is preliminary data.</text>
</comment>
<feature type="compositionally biased region" description="Polar residues" evidence="7">
    <location>
        <begin position="364"/>
        <end position="391"/>
    </location>
</feature>
<feature type="domain" description="TPX2 C-terminal" evidence="8">
    <location>
        <begin position="218"/>
        <end position="293"/>
    </location>
</feature>
<dbReference type="Gramene" id="Manes.03G014900.1.v8.1">
    <property type="protein sequence ID" value="Manes.03G014900.1.v8.1.CDS"/>
    <property type="gene ID" value="Manes.03G014900.v8.1"/>
</dbReference>
<sequence>MDSDNLLPIDGFGTAHQNGDHVQSLAAGDVGVSDNVNGTIDKISESTGPDKNLEIASKLEDSATNNSYAVEVGEGSNVHARSNGFTGPNEGETKDAERSDKVKSPKGLGKSKNEKPSNLKNVSATQMKAGKDGKITRAPPTVSNGSLASNSQSKQTLRSKSFNEKQHSGKSDATSSEGHMERTKVKALKKGPNAKAEEEPQTPISPTRRVGALPNYGFSFKCDERAEKRKEFYSKLEEKIQAKEEEKNTLQAKSKETQEAEIKLLRKSLNFKATPMPSFYQEPPPPKVELKKIPTTRPKSPKLGRRKSSSPVDPEVNNSQSSRLSLDEKLSQNNSAKGPPPVHSKKPQRKSLPKLPSQKSSLSNATNNEKTASSSKATEVENATLSCQVNEEASPVQEVPRAALTSEAQPHKDEELVVGEQAQPTVVQECIASGC</sequence>
<feature type="compositionally biased region" description="Basic and acidic residues" evidence="7">
    <location>
        <begin position="161"/>
        <end position="170"/>
    </location>
</feature>
<keyword evidence="3" id="KW-0963">Cytoplasm</keyword>
<dbReference type="InterPro" id="IPR044833">
    <property type="entry name" value="WDL5/6"/>
</dbReference>
<accession>A0A2C9W5T6</accession>
<feature type="compositionally biased region" description="Basic residues" evidence="7">
    <location>
        <begin position="299"/>
        <end position="308"/>
    </location>
</feature>
<evidence type="ECO:0000256" key="4">
    <source>
        <dbReference type="ARBA" id="ARBA00022701"/>
    </source>
</evidence>
<evidence type="ECO:0000256" key="2">
    <source>
        <dbReference type="ARBA" id="ARBA00005885"/>
    </source>
</evidence>
<dbReference type="PANTHER" id="PTHR31358:SF29">
    <property type="entry name" value="PROTEIN WVD2-LIKE 5-RELATED"/>
    <property type="match status" value="1"/>
</dbReference>
<keyword evidence="4" id="KW-0493">Microtubule</keyword>
<comment type="similarity">
    <text evidence="2">Belongs to the TPX2 family.</text>
</comment>
<feature type="region of interest" description="Disordered" evidence="7">
    <location>
        <begin position="61"/>
        <end position="219"/>
    </location>
</feature>
<dbReference type="EMBL" id="CM004389">
    <property type="protein sequence ID" value="OAY53674.1"/>
    <property type="molecule type" value="Genomic_DNA"/>
</dbReference>
<feature type="compositionally biased region" description="Low complexity" evidence="7">
    <location>
        <begin position="353"/>
        <end position="363"/>
    </location>
</feature>
<proteinExistence type="inferred from homology"/>
<evidence type="ECO:0000313" key="9">
    <source>
        <dbReference type="EMBL" id="OAY53674.1"/>
    </source>
</evidence>
<organism evidence="9 10">
    <name type="scientific">Manihot esculenta</name>
    <name type="common">Cassava</name>
    <name type="synonym">Jatropha manihot</name>
    <dbReference type="NCBI Taxonomy" id="3983"/>
    <lineage>
        <taxon>Eukaryota</taxon>
        <taxon>Viridiplantae</taxon>
        <taxon>Streptophyta</taxon>
        <taxon>Embryophyta</taxon>
        <taxon>Tracheophyta</taxon>
        <taxon>Spermatophyta</taxon>
        <taxon>Magnoliopsida</taxon>
        <taxon>eudicotyledons</taxon>
        <taxon>Gunneridae</taxon>
        <taxon>Pentapetalae</taxon>
        <taxon>rosids</taxon>
        <taxon>fabids</taxon>
        <taxon>Malpighiales</taxon>
        <taxon>Euphorbiaceae</taxon>
        <taxon>Crotonoideae</taxon>
        <taxon>Manihoteae</taxon>
        <taxon>Manihot</taxon>
    </lineage>
</organism>
<dbReference type="AlphaFoldDB" id="A0A2C9W5T6"/>
<evidence type="ECO:0000256" key="3">
    <source>
        <dbReference type="ARBA" id="ARBA00022490"/>
    </source>
</evidence>
<dbReference type="InterPro" id="IPR027329">
    <property type="entry name" value="TPX2_C"/>
</dbReference>
<gene>
    <name evidence="9" type="ORF">MANES_03G014900v8</name>
</gene>
<protein>
    <recommendedName>
        <fullName evidence="8">TPX2 C-terminal domain-containing protein</fullName>
    </recommendedName>
</protein>
<dbReference type="GO" id="GO:0001578">
    <property type="term" value="P:microtubule bundle formation"/>
    <property type="evidence" value="ECO:0000318"/>
    <property type="project" value="GO_Central"/>
</dbReference>
<dbReference type="PANTHER" id="PTHR31358">
    <property type="entry name" value="PROTEIN WVD2-LIKE 4"/>
    <property type="match status" value="1"/>
</dbReference>
<feature type="compositionally biased region" description="Polar residues" evidence="7">
    <location>
        <begin position="141"/>
        <end position="160"/>
    </location>
</feature>
<evidence type="ECO:0000256" key="6">
    <source>
        <dbReference type="SAM" id="Coils"/>
    </source>
</evidence>
<keyword evidence="10" id="KW-1185">Reference proteome</keyword>
<dbReference type="Proteomes" id="UP000091857">
    <property type="component" value="Chromosome 3"/>
</dbReference>
<comment type="subcellular location">
    <subcellularLocation>
        <location evidence="1">Cytoplasm</location>
        <location evidence="1">Cytoskeleton</location>
    </subcellularLocation>
</comment>
<evidence type="ECO:0000256" key="7">
    <source>
        <dbReference type="SAM" id="MobiDB-lite"/>
    </source>
</evidence>
<dbReference type="OrthoDB" id="1939285at2759"/>
<feature type="compositionally biased region" description="Basic and acidic residues" evidence="7">
    <location>
        <begin position="91"/>
        <end position="103"/>
    </location>
</feature>
<feature type="coiled-coil region" evidence="6">
    <location>
        <begin position="226"/>
        <end position="263"/>
    </location>
</feature>
<dbReference type="GO" id="GO:0008017">
    <property type="term" value="F:microtubule binding"/>
    <property type="evidence" value="ECO:0000318"/>
    <property type="project" value="GO_Central"/>
</dbReference>
<reference evidence="10" key="1">
    <citation type="journal article" date="2016" name="Nat. Biotechnol.">
        <title>Sequencing wild and cultivated cassava and related species reveals extensive interspecific hybridization and genetic diversity.</title>
        <authorList>
            <person name="Bredeson J.V."/>
            <person name="Lyons J.B."/>
            <person name="Prochnik S.E."/>
            <person name="Wu G.A."/>
            <person name="Ha C.M."/>
            <person name="Edsinger-Gonzales E."/>
            <person name="Grimwood J."/>
            <person name="Schmutz J."/>
            <person name="Rabbi I.Y."/>
            <person name="Egesi C."/>
            <person name="Nauluvula P."/>
            <person name="Lebot V."/>
            <person name="Ndunguru J."/>
            <person name="Mkamilo G."/>
            <person name="Bart R.S."/>
            <person name="Setter T.L."/>
            <person name="Gleadow R.M."/>
            <person name="Kulakow P."/>
            <person name="Ferguson M.E."/>
            <person name="Rounsley S."/>
            <person name="Rokhsar D.S."/>
        </authorList>
    </citation>
    <scope>NUCLEOTIDE SEQUENCE [LARGE SCALE GENOMIC DNA]</scope>
    <source>
        <strain evidence="10">cv. AM560-2</strain>
    </source>
</reference>
<evidence type="ECO:0000256" key="5">
    <source>
        <dbReference type="ARBA" id="ARBA00023212"/>
    </source>
</evidence>
<dbReference type="Pfam" id="PF06886">
    <property type="entry name" value="TPX2"/>
    <property type="match status" value="1"/>
</dbReference>
<feature type="region of interest" description="Disordered" evidence="7">
    <location>
        <begin position="269"/>
        <end position="420"/>
    </location>
</feature>
<evidence type="ECO:0000313" key="10">
    <source>
        <dbReference type="Proteomes" id="UP000091857"/>
    </source>
</evidence>
<evidence type="ECO:0000256" key="1">
    <source>
        <dbReference type="ARBA" id="ARBA00004245"/>
    </source>
</evidence>
<dbReference type="STRING" id="3983.A0A2C9W5T6"/>
<name>A0A2C9W5T6_MANES</name>
<evidence type="ECO:0000259" key="8">
    <source>
        <dbReference type="Pfam" id="PF06886"/>
    </source>
</evidence>
<keyword evidence="6" id="KW-0175">Coiled coil</keyword>
<feature type="compositionally biased region" description="Basic residues" evidence="7">
    <location>
        <begin position="343"/>
        <end position="352"/>
    </location>
</feature>
<dbReference type="OMA" id="SEGHMER"/>
<dbReference type="GO" id="GO:0005874">
    <property type="term" value="C:microtubule"/>
    <property type="evidence" value="ECO:0007669"/>
    <property type="project" value="UniProtKB-KW"/>
</dbReference>
<keyword evidence="5" id="KW-0206">Cytoskeleton</keyword>